<keyword evidence="3" id="KW-0809">Transit peptide</keyword>
<evidence type="ECO:0000313" key="9">
    <source>
        <dbReference type="EMBL" id="KAK9796976.1"/>
    </source>
</evidence>
<evidence type="ECO:0000256" key="6">
    <source>
        <dbReference type="ARBA" id="ARBA00023274"/>
    </source>
</evidence>
<proteinExistence type="inferred from homology"/>
<feature type="region of interest" description="Disordered" evidence="8">
    <location>
        <begin position="55"/>
        <end position="99"/>
    </location>
</feature>
<name>A0AAW1NW50_9CHLO</name>
<evidence type="ECO:0000256" key="1">
    <source>
        <dbReference type="ARBA" id="ARBA00004173"/>
    </source>
</evidence>
<comment type="caution">
    <text evidence="9">The sequence shown here is derived from an EMBL/GenBank/DDBJ whole genome shotgun (WGS) entry which is preliminary data.</text>
</comment>
<dbReference type="InterPro" id="IPR019368">
    <property type="entry name" value="Ribosomal_mS29"/>
</dbReference>
<evidence type="ECO:0000256" key="5">
    <source>
        <dbReference type="ARBA" id="ARBA00023128"/>
    </source>
</evidence>
<organism evidence="9 10">
    <name type="scientific">Symbiochloris irregularis</name>
    <dbReference type="NCBI Taxonomy" id="706552"/>
    <lineage>
        <taxon>Eukaryota</taxon>
        <taxon>Viridiplantae</taxon>
        <taxon>Chlorophyta</taxon>
        <taxon>core chlorophytes</taxon>
        <taxon>Trebouxiophyceae</taxon>
        <taxon>Trebouxiales</taxon>
        <taxon>Trebouxiaceae</taxon>
        <taxon>Symbiochloris</taxon>
    </lineage>
</organism>
<sequence>MRRCISDGGYRVAQQGLASGVVPWLRSSLSSIYLVPSLLEGCSIQLRSYADDTSTASERAEDQLPHSQQQRSVRAQAKKEYHDKLKTERQTPGPGTALPAAATPELLELQPAAAEEPTEEPPQPFGRSTSADDVNKLVELNPSTLGEAFPAAEDSKGTWAELAAELQDVLPKGGCKGLQEELQATSTNHVLYRQTIHNLISMAKAAEGPGIQPNSDDAVRQQTNGTASSSARSGAEAAGPVARAQPRQVFLRGPLCAGKSTALAVLVAWAREHDWVALYLPNAAQLTSGGFFPQHSSGSWDTPESAKLALHGLELPGGSEATQIALDVIGALTQQDEVPVLVAIDNYEALYLPSGYGEWMHQHYRRVVQPHELRLAAALQVLAHQPPVRGFVACADGNTCKHRTSVKIPRHRDSRIFEVSRLNQEEWDVMISHYSDQNVLAGEWHDGQRSMAYRMTGGNLREVRKFDSAIFGYEGLHSLEGSQADSDAQESWEPEAVSTGS</sequence>
<evidence type="ECO:0000256" key="8">
    <source>
        <dbReference type="SAM" id="MobiDB-lite"/>
    </source>
</evidence>
<keyword evidence="6" id="KW-0687">Ribonucleoprotein</keyword>
<reference evidence="9 10" key="1">
    <citation type="journal article" date="2024" name="Nat. Commun.">
        <title>Phylogenomics reveals the evolutionary origins of lichenization in chlorophyte algae.</title>
        <authorList>
            <person name="Puginier C."/>
            <person name="Libourel C."/>
            <person name="Otte J."/>
            <person name="Skaloud P."/>
            <person name="Haon M."/>
            <person name="Grisel S."/>
            <person name="Petersen M."/>
            <person name="Berrin J.G."/>
            <person name="Delaux P.M."/>
            <person name="Dal Grande F."/>
            <person name="Keller J."/>
        </authorList>
    </citation>
    <scope>NUCLEOTIDE SEQUENCE [LARGE SCALE GENOMIC DNA]</scope>
    <source>
        <strain evidence="9 10">SAG 2036</strain>
    </source>
</reference>
<protein>
    <recommendedName>
        <fullName evidence="7">Small ribosomal subunit protein mS29</fullName>
    </recommendedName>
</protein>
<evidence type="ECO:0000313" key="10">
    <source>
        <dbReference type="Proteomes" id="UP001465755"/>
    </source>
</evidence>
<dbReference type="PANTHER" id="PTHR12810">
    <property type="entry name" value="MITOCHONDRIAL 28S RIBOSOMAL PROTEIN S29"/>
    <property type="match status" value="1"/>
</dbReference>
<feature type="region of interest" description="Disordered" evidence="8">
    <location>
        <begin position="113"/>
        <end position="133"/>
    </location>
</feature>
<evidence type="ECO:0000256" key="3">
    <source>
        <dbReference type="ARBA" id="ARBA00022946"/>
    </source>
</evidence>
<dbReference type="PANTHER" id="PTHR12810:SF0">
    <property type="entry name" value="SMALL RIBOSOMAL SUBUNIT PROTEIN MS29"/>
    <property type="match status" value="1"/>
</dbReference>
<feature type="compositionally biased region" description="Polar residues" evidence="8">
    <location>
        <begin position="212"/>
        <end position="224"/>
    </location>
</feature>
<feature type="compositionally biased region" description="Basic and acidic residues" evidence="8">
    <location>
        <begin position="77"/>
        <end position="89"/>
    </location>
</feature>
<dbReference type="EMBL" id="JALJOQ010000112">
    <property type="protein sequence ID" value="KAK9796976.1"/>
    <property type="molecule type" value="Genomic_DNA"/>
</dbReference>
<feature type="compositionally biased region" description="Low complexity" evidence="8">
    <location>
        <begin position="225"/>
        <end position="239"/>
    </location>
</feature>
<comment type="similarity">
    <text evidence="2">Belongs to the mitochondrion-specific ribosomal protein mS29 family.</text>
</comment>
<dbReference type="Proteomes" id="UP001465755">
    <property type="component" value="Unassembled WGS sequence"/>
</dbReference>
<evidence type="ECO:0000256" key="7">
    <source>
        <dbReference type="ARBA" id="ARBA00035140"/>
    </source>
</evidence>
<comment type="subcellular location">
    <subcellularLocation>
        <location evidence="1">Mitochondrion</location>
    </subcellularLocation>
</comment>
<dbReference type="GO" id="GO:0005763">
    <property type="term" value="C:mitochondrial small ribosomal subunit"/>
    <property type="evidence" value="ECO:0007669"/>
    <property type="project" value="TreeGrafter"/>
</dbReference>
<feature type="region of interest" description="Disordered" evidence="8">
    <location>
        <begin position="207"/>
        <end position="243"/>
    </location>
</feature>
<evidence type="ECO:0000256" key="4">
    <source>
        <dbReference type="ARBA" id="ARBA00022980"/>
    </source>
</evidence>
<keyword evidence="4" id="KW-0689">Ribosomal protein</keyword>
<keyword evidence="10" id="KW-1185">Reference proteome</keyword>
<keyword evidence="5" id="KW-0496">Mitochondrion</keyword>
<gene>
    <name evidence="9" type="ORF">WJX73_004346</name>
</gene>
<evidence type="ECO:0000256" key="2">
    <source>
        <dbReference type="ARBA" id="ARBA00009863"/>
    </source>
</evidence>
<accession>A0AAW1NW50</accession>
<dbReference type="GO" id="GO:0003735">
    <property type="term" value="F:structural constituent of ribosome"/>
    <property type="evidence" value="ECO:0007669"/>
    <property type="project" value="TreeGrafter"/>
</dbReference>
<feature type="region of interest" description="Disordered" evidence="8">
    <location>
        <begin position="482"/>
        <end position="501"/>
    </location>
</feature>
<dbReference type="AlphaFoldDB" id="A0AAW1NW50"/>